<keyword evidence="7" id="KW-0805">Transcription regulation</keyword>
<evidence type="ECO:0000256" key="10">
    <source>
        <dbReference type="PROSITE-ProRule" id="PRU00146"/>
    </source>
</evidence>
<keyword evidence="15" id="KW-1185">Reference proteome</keyword>
<evidence type="ECO:0000313" key="15">
    <source>
        <dbReference type="Proteomes" id="UP000799776"/>
    </source>
</evidence>
<accession>A0A9P4LWL3</accession>
<sequence length="936" mass="103125">RGGGRGQPARDASLAMRPSTVAPPAPRSNRRGRGGAAGPRGRGGRGQNINTSRMVNGRQFGGQLTTQEPGALLHGDAPVFTPGHPIPTAPRDHQPRKRRFSKSVAPDLATRIHEDIDNGLYECAICTNEVQRNSKMWSCQTCWTVFHLGCIKKWSTKEGSAAAQQQPQGGDLPPPRQWRCPGCNLPKDTLPSQFQCWCGKEQDPKSLVGLPPFSCGQTCSRSRGIPKKCPHPCPELCHAGPCPPCTHLGPAQSCFCGKEVSTRKCVDTDYDRGWSCNSPCGELMPCGEHLCERSCHEGLCGACEVRVDARCYCGQVEKAVLCCDKDDEKESQLTHVGDDSEKVIESWIGLFECGNICQRTFDCGKHSCKENCHPQTADAHCPRSPEVVSHCPCGKTELKEISSDRRTTCEDPIPNCKKPCHNTLPCGHTCEQICHSGDCDPCFKKVPIACRCGRTTSTTTCHQGVEEPPQCMRVCKVSLNCGRHECSERCCPGESKASKRQQNRRKLRPLDSAPQRPVEDGFEAEHICTRPCGRLLKCGNHTCQELCHKGPCGSCREAIFDEISCNCGRTVLQPPLPCGTKSPPCRFQCGRPKACGHPQVAHTCHQDDESCPKCPFLTVKPCMCGKNVLKNQPCWLAEARCGEVCGKKLRCGAHRCRKPCHKPGDCEDAGSTCKQQCGKERTCGHPCTSPCHVPSACDESKPCQYKIFITCTCQHLKQEMRCLAAKDSEGNATKSLKCDDECARLERNRKLAMALNVDPESQKDDHIPYSTETLQLYQQSPQWSQTQEREFRVFATSPEEKRFRFKPMPQHQRAFIHALAEDFGLDSQSMDKEPHRHVAIFKTPRFVSAPTKTLADCARIRYNQRVAAAPPAADAAKSGPLKASNVVGDPFNAFLLSNPRFGLTLDELRTAVRPVLDSSSNLAFDISFLPSEEVVM</sequence>
<dbReference type="InterPro" id="IPR000967">
    <property type="entry name" value="Znf_NFX1"/>
</dbReference>
<dbReference type="SMART" id="SM00438">
    <property type="entry name" value="ZnF_NFX"/>
    <property type="match status" value="9"/>
</dbReference>
<feature type="non-terminal residue" evidence="14">
    <location>
        <position position="936"/>
    </location>
</feature>
<dbReference type="Proteomes" id="UP000799776">
    <property type="component" value="Unassembled WGS sequence"/>
</dbReference>
<dbReference type="InterPro" id="IPR019787">
    <property type="entry name" value="Znf_PHD-finger"/>
</dbReference>
<feature type="non-terminal residue" evidence="14">
    <location>
        <position position="1"/>
    </location>
</feature>
<dbReference type="GO" id="GO:0000977">
    <property type="term" value="F:RNA polymerase II transcription regulatory region sequence-specific DNA binding"/>
    <property type="evidence" value="ECO:0007669"/>
    <property type="project" value="TreeGrafter"/>
</dbReference>
<dbReference type="InterPro" id="IPR034078">
    <property type="entry name" value="NFX1_fam"/>
</dbReference>
<keyword evidence="9" id="KW-0539">Nucleus</keyword>
<keyword evidence="5 10" id="KW-0863">Zinc-finger</keyword>
<dbReference type="CDD" id="cd06008">
    <property type="entry name" value="NF-X1-zinc-finger"/>
    <property type="match status" value="5"/>
</dbReference>
<reference evidence="14" key="1">
    <citation type="journal article" date="2020" name="Stud. Mycol.">
        <title>101 Dothideomycetes genomes: a test case for predicting lifestyles and emergence of pathogens.</title>
        <authorList>
            <person name="Haridas S."/>
            <person name="Albert R."/>
            <person name="Binder M."/>
            <person name="Bloem J."/>
            <person name="Labutti K."/>
            <person name="Salamov A."/>
            <person name="Andreopoulos B."/>
            <person name="Baker S."/>
            <person name="Barry K."/>
            <person name="Bills G."/>
            <person name="Bluhm B."/>
            <person name="Cannon C."/>
            <person name="Castanera R."/>
            <person name="Culley D."/>
            <person name="Daum C."/>
            <person name="Ezra D."/>
            <person name="Gonzalez J."/>
            <person name="Henrissat B."/>
            <person name="Kuo A."/>
            <person name="Liang C."/>
            <person name="Lipzen A."/>
            <person name="Lutzoni F."/>
            <person name="Magnuson J."/>
            <person name="Mondo S."/>
            <person name="Nolan M."/>
            <person name="Ohm R."/>
            <person name="Pangilinan J."/>
            <person name="Park H.-J."/>
            <person name="Ramirez L."/>
            <person name="Alfaro M."/>
            <person name="Sun H."/>
            <person name="Tritt A."/>
            <person name="Yoshinaga Y."/>
            <person name="Zwiers L.-H."/>
            <person name="Turgeon B."/>
            <person name="Goodwin S."/>
            <person name="Spatafora J."/>
            <person name="Crous P."/>
            <person name="Grigoriev I."/>
        </authorList>
    </citation>
    <scope>NUCLEOTIDE SEQUENCE</scope>
    <source>
        <strain evidence="14">CBS 121410</strain>
    </source>
</reference>
<dbReference type="Pfam" id="PF01424">
    <property type="entry name" value="R3H"/>
    <property type="match status" value="1"/>
</dbReference>
<comment type="caution">
    <text evidence="14">The sequence shown here is derived from an EMBL/GenBank/DDBJ whole genome shotgun (WGS) entry which is preliminary data.</text>
</comment>
<comment type="similarity">
    <text evidence="2">Belongs to the NFX1 family.</text>
</comment>
<dbReference type="GO" id="GO:0005634">
    <property type="term" value="C:nucleus"/>
    <property type="evidence" value="ECO:0007669"/>
    <property type="project" value="UniProtKB-SubCell"/>
</dbReference>
<evidence type="ECO:0000256" key="6">
    <source>
        <dbReference type="ARBA" id="ARBA00022833"/>
    </source>
</evidence>
<dbReference type="PROSITE" id="PS51061">
    <property type="entry name" value="R3H"/>
    <property type="match status" value="1"/>
</dbReference>
<evidence type="ECO:0000256" key="5">
    <source>
        <dbReference type="ARBA" id="ARBA00022771"/>
    </source>
</evidence>
<dbReference type="SUPFAM" id="SSF57850">
    <property type="entry name" value="RING/U-box"/>
    <property type="match status" value="1"/>
</dbReference>
<dbReference type="SMART" id="SM00393">
    <property type="entry name" value="R3H"/>
    <property type="match status" value="1"/>
</dbReference>
<feature type="compositionally biased region" description="Gly residues" evidence="11">
    <location>
        <begin position="34"/>
        <end position="46"/>
    </location>
</feature>
<dbReference type="GO" id="GO:0000122">
    <property type="term" value="P:negative regulation of transcription by RNA polymerase II"/>
    <property type="evidence" value="ECO:0007669"/>
    <property type="project" value="TreeGrafter"/>
</dbReference>
<dbReference type="Pfam" id="PF01422">
    <property type="entry name" value="zf-NF-X1"/>
    <property type="match status" value="7"/>
</dbReference>
<feature type="domain" description="PHD-type" evidence="12">
    <location>
        <begin position="120"/>
        <end position="186"/>
    </location>
</feature>
<keyword evidence="6" id="KW-0862">Zinc</keyword>
<feature type="region of interest" description="Disordered" evidence="11">
    <location>
        <begin position="82"/>
        <end position="103"/>
    </location>
</feature>
<dbReference type="GO" id="GO:0008270">
    <property type="term" value="F:zinc ion binding"/>
    <property type="evidence" value="ECO:0007669"/>
    <property type="project" value="UniProtKB-KW"/>
</dbReference>
<dbReference type="Gene3D" id="3.30.1370.50">
    <property type="entry name" value="R3H-like domain"/>
    <property type="match status" value="1"/>
</dbReference>
<keyword evidence="8" id="KW-0804">Transcription</keyword>
<evidence type="ECO:0000259" key="13">
    <source>
        <dbReference type="PROSITE" id="PS51061"/>
    </source>
</evidence>
<evidence type="ECO:0000256" key="3">
    <source>
        <dbReference type="ARBA" id="ARBA00022723"/>
    </source>
</evidence>
<protein>
    <recommendedName>
        <fullName evidence="16">R3H domain-containing protein</fullName>
    </recommendedName>
</protein>
<keyword evidence="3" id="KW-0479">Metal-binding</keyword>
<evidence type="ECO:0000256" key="8">
    <source>
        <dbReference type="ARBA" id="ARBA00023163"/>
    </source>
</evidence>
<dbReference type="SUPFAM" id="SSF82708">
    <property type="entry name" value="R3H domain"/>
    <property type="match status" value="1"/>
</dbReference>
<dbReference type="EMBL" id="ML978745">
    <property type="protein sequence ID" value="KAF2084133.1"/>
    <property type="molecule type" value="Genomic_DNA"/>
</dbReference>
<dbReference type="InterPro" id="IPR036867">
    <property type="entry name" value="R3H_dom_sf"/>
</dbReference>
<dbReference type="FunFam" id="3.30.1370.50:FF:000006">
    <property type="entry name" value="NF-X1 finger transcription factor"/>
    <property type="match status" value="1"/>
</dbReference>
<evidence type="ECO:0000256" key="11">
    <source>
        <dbReference type="SAM" id="MobiDB-lite"/>
    </source>
</evidence>
<evidence type="ECO:0000259" key="12">
    <source>
        <dbReference type="PROSITE" id="PS50016"/>
    </source>
</evidence>
<dbReference type="AlphaFoldDB" id="A0A9P4LWL3"/>
<name>A0A9P4LWL3_9PEZI</name>
<evidence type="ECO:0000256" key="9">
    <source>
        <dbReference type="ARBA" id="ARBA00023242"/>
    </source>
</evidence>
<proteinExistence type="inferred from homology"/>
<evidence type="ECO:0000256" key="7">
    <source>
        <dbReference type="ARBA" id="ARBA00023015"/>
    </source>
</evidence>
<dbReference type="CDD" id="cd16492">
    <property type="entry name" value="RING-CH-C4HC3_NFX1-like"/>
    <property type="match status" value="1"/>
</dbReference>
<dbReference type="PROSITE" id="PS50016">
    <property type="entry name" value="ZF_PHD_2"/>
    <property type="match status" value="1"/>
</dbReference>
<keyword evidence="4" id="KW-0677">Repeat</keyword>
<feature type="domain" description="R3H" evidence="13">
    <location>
        <begin position="781"/>
        <end position="844"/>
    </location>
</feature>
<dbReference type="GO" id="GO:0000981">
    <property type="term" value="F:DNA-binding transcription factor activity, RNA polymerase II-specific"/>
    <property type="evidence" value="ECO:0007669"/>
    <property type="project" value="TreeGrafter"/>
</dbReference>
<comment type="subcellular location">
    <subcellularLocation>
        <location evidence="1">Nucleus</location>
    </subcellularLocation>
</comment>
<dbReference type="OrthoDB" id="6512771at2759"/>
<evidence type="ECO:0000256" key="2">
    <source>
        <dbReference type="ARBA" id="ARBA00007269"/>
    </source>
</evidence>
<evidence type="ECO:0000256" key="4">
    <source>
        <dbReference type="ARBA" id="ARBA00022737"/>
    </source>
</evidence>
<evidence type="ECO:0000313" key="14">
    <source>
        <dbReference type="EMBL" id="KAF2084133.1"/>
    </source>
</evidence>
<evidence type="ECO:0008006" key="16">
    <source>
        <dbReference type="Google" id="ProtNLM"/>
    </source>
</evidence>
<evidence type="ECO:0000256" key="1">
    <source>
        <dbReference type="ARBA" id="ARBA00004123"/>
    </source>
</evidence>
<dbReference type="InterPro" id="IPR001374">
    <property type="entry name" value="R3H_dom"/>
</dbReference>
<dbReference type="PANTHER" id="PTHR12360">
    <property type="entry name" value="NUCLEAR TRANSCRIPTION FACTOR, X-BOX BINDING 1 NFX1"/>
    <property type="match status" value="1"/>
</dbReference>
<feature type="region of interest" description="Disordered" evidence="11">
    <location>
        <begin position="1"/>
        <end position="54"/>
    </location>
</feature>
<dbReference type="PANTHER" id="PTHR12360:SF12">
    <property type="entry name" value="TRANSCRIPTIONAL REPRESSOR NF-X1"/>
    <property type="match status" value="1"/>
</dbReference>
<gene>
    <name evidence="14" type="ORF">K490DRAFT_13441</name>
</gene>
<organism evidence="14 15">
    <name type="scientific">Saccharata proteae CBS 121410</name>
    <dbReference type="NCBI Taxonomy" id="1314787"/>
    <lineage>
        <taxon>Eukaryota</taxon>
        <taxon>Fungi</taxon>
        <taxon>Dikarya</taxon>
        <taxon>Ascomycota</taxon>
        <taxon>Pezizomycotina</taxon>
        <taxon>Dothideomycetes</taxon>
        <taxon>Dothideomycetes incertae sedis</taxon>
        <taxon>Botryosphaeriales</taxon>
        <taxon>Saccharataceae</taxon>
        <taxon>Saccharata</taxon>
    </lineage>
</organism>